<dbReference type="Gene3D" id="3.30.70.270">
    <property type="match status" value="1"/>
</dbReference>
<accession>A0ABW4W6J1</accession>
<dbReference type="InterPro" id="IPR043128">
    <property type="entry name" value="Rev_trsase/Diguanyl_cyclase"/>
</dbReference>
<dbReference type="SUPFAM" id="SSF55781">
    <property type="entry name" value="GAF domain-like"/>
    <property type="match status" value="2"/>
</dbReference>
<dbReference type="InterPro" id="IPR029787">
    <property type="entry name" value="Nucleotide_cyclase"/>
</dbReference>
<evidence type="ECO:0000313" key="2">
    <source>
        <dbReference type="EMBL" id="MFD2046345.1"/>
    </source>
</evidence>
<dbReference type="InterPro" id="IPR029016">
    <property type="entry name" value="GAF-like_dom_sf"/>
</dbReference>
<feature type="domain" description="GGDEF" evidence="1">
    <location>
        <begin position="492"/>
        <end position="620"/>
    </location>
</feature>
<dbReference type="CDD" id="cd01949">
    <property type="entry name" value="GGDEF"/>
    <property type="match status" value="1"/>
</dbReference>
<dbReference type="GO" id="GO:0052621">
    <property type="term" value="F:diguanylate cyclase activity"/>
    <property type="evidence" value="ECO:0007669"/>
    <property type="project" value="UniProtKB-EC"/>
</dbReference>
<dbReference type="Gene3D" id="3.30.450.40">
    <property type="match status" value="2"/>
</dbReference>
<organism evidence="2 3">
    <name type="scientific">Ornithinibacillus salinisoli</name>
    <dbReference type="NCBI Taxonomy" id="1848459"/>
    <lineage>
        <taxon>Bacteria</taxon>
        <taxon>Bacillati</taxon>
        <taxon>Bacillota</taxon>
        <taxon>Bacilli</taxon>
        <taxon>Bacillales</taxon>
        <taxon>Bacillaceae</taxon>
        <taxon>Ornithinibacillus</taxon>
    </lineage>
</organism>
<gene>
    <name evidence="2" type="ORF">ACFSJF_18885</name>
</gene>
<evidence type="ECO:0000259" key="1">
    <source>
        <dbReference type="PROSITE" id="PS50887"/>
    </source>
</evidence>
<reference evidence="3" key="1">
    <citation type="journal article" date="2019" name="Int. J. Syst. Evol. Microbiol.">
        <title>The Global Catalogue of Microorganisms (GCM) 10K type strain sequencing project: providing services to taxonomists for standard genome sequencing and annotation.</title>
        <authorList>
            <consortium name="The Broad Institute Genomics Platform"/>
            <consortium name="The Broad Institute Genome Sequencing Center for Infectious Disease"/>
            <person name="Wu L."/>
            <person name="Ma J."/>
        </authorList>
    </citation>
    <scope>NUCLEOTIDE SEQUENCE [LARGE SCALE GENOMIC DNA]</scope>
    <source>
        <strain evidence="3">R28</strain>
    </source>
</reference>
<proteinExistence type="predicted"/>
<name>A0ABW4W6J1_9BACI</name>
<protein>
    <submittedName>
        <fullName evidence="2">Diguanylate cyclase domain-containing protein</fullName>
        <ecNumber evidence="2">2.7.7.65</ecNumber>
    </submittedName>
</protein>
<dbReference type="Pfam" id="PF00990">
    <property type="entry name" value="GGDEF"/>
    <property type="match status" value="1"/>
</dbReference>
<dbReference type="Proteomes" id="UP001597383">
    <property type="component" value="Unassembled WGS sequence"/>
</dbReference>
<dbReference type="InterPro" id="IPR000160">
    <property type="entry name" value="GGDEF_dom"/>
</dbReference>
<keyword evidence="2" id="KW-0548">Nucleotidyltransferase</keyword>
<comment type="caution">
    <text evidence="2">The sequence shown here is derived from an EMBL/GenBank/DDBJ whole genome shotgun (WGS) entry which is preliminary data.</text>
</comment>
<keyword evidence="2" id="KW-0808">Transferase</keyword>
<dbReference type="PANTHER" id="PTHR45138:SF9">
    <property type="entry name" value="DIGUANYLATE CYCLASE DGCM-RELATED"/>
    <property type="match status" value="1"/>
</dbReference>
<keyword evidence="3" id="KW-1185">Reference proteome</keyword>
<dbReference type="NCBIfam" id="TIGR00254">
    <property type="entry name" value="GGDEF"/>
    <property type="match status" value="1"/>
</dbReference>
<dbReference type="PROSITE" id="PS50887">
    <property type="entry name" value="GGDEF"/>
    <property type="match status" value="1"/>
</dbReference>
<dbReference type="SUPFAM" id="SSF55073">
    <property type="entry name" value="Nucleotide cyclase"/>
    <property type="match status" value="1"/>
</dbReference>
<evidence type="ECO:0000313" key="3">
    <source>
        <dbReference type="Proteomes" id="UP001597383"/>
    </source>
</evidence>
<dbReference type="PANTHER" id="PTHR45138">
    <property type="entry name" value="REGULATORY COMPONENTS OF SENSORY TRANSDUCTION SYSTEM"/>
    <property type="match status" value="1"/>
</dbReference>
<dbReference type="EMBL" id="JBHUHQ010000021">
    <property type="protein sequence ID" value="MFD2046345.1"/>
    <property type="molecule type" value="Genomic_DNA"/>
</dbReference>
<dbReference type="RefSeq" id="WP_377556699.1">
    <property type="nucleotide sequence ID" value="NZ_JBHUHQ010000021.1"/>
</dbReference>
<dbReference type="InterPro" id="IPR050469">
    <property type="entry name" value="Diguanylate_Cyclase"/>
</dbReference>
<sequence length="629" mass="72404">MKNLQHLIHDLRSTYFMLITDKYCQNSKAFYTRLTNILTELLQVSYVGFYRYDDWNTTFNLISEKNEMVLEQILDKQHYYKDAILSDSDEVFKDHRDFFSSKQNDYSYVILPLQPTLGPACFLLLLYQSKNFHNEVLPIIKEETEKVISINNDINIRNDREKKEQFLLELTSRFFSFVSKSDILAEIIASVKKMYPTFTHFLLLSQDYDHNPNLPVKALEYSDDSTKRVSSQAFINGEIQIEDRLQDKKTYLYAPLIGNQGIYGVLQIITPTNMEFPENEIEFIKEFGNAAGQAIENASLYQDSKHLVSDLKLINDITHQLNSNLNLTEITRVVRGQIVNICHATQIGFIYTDQSDHHSFEILKGSTPYFESIEGRSLCKYLWKQLNTSKDPIFAGEFKSEFKIPYRSVMAIPMHHSGAINGLVVVLHEESYYFSFNNFKLIQSLVQHSTLALANTILKDQLEKAVHTDYLTKLYARSYLDEKIREHMNSGEMGTLILFDIDDFKKINDTYGHYIGDEVIKQIAEIILTNIEDEDVPARWGGEELAIYLPNTSLNDGVKIAGTISKQVANFTSPAVTLSAGVSLWSYNKKDTAKEFFVRADRALYEAKNYGKNCVVKKGLDEEAPILHE</sequence>
<dbReference type="EC" id="2.7.7.65" evidence="2"/>
<dbReference type="SMART" id="SM00267">
    <property type="entry name" value="GGDEF"/>
    <property type="match status" value="1"/>
</dbReference>